<evidence type="ECO:0000313" key="2">
    <source>
        <dbReference type="EMBL" id="GGE71904.1"/>
    </source>
</evidence>
<feature type="transmembrane region" description="Helical" evidence="1">
    <location>
        <begin position="119"/>
        <end position="141"/>
    </location>
</feature>
<keyword evidence="1" id="KW-0472">Membrane</keyword>
<feature type="transmembrane region" description="Helical" evidence="1">
    <location>
        <begin position="16"/>
        <end position="35"/>
    </location>
</feature>
<evidence type="ECO:0000313" key="3">
    <source>
        <dbReference type="Proteomes" id="UP000633136"/>
    </source>
</evidence>
<evidence type="ECO:0000256" key="1">
    <source>
        <dbReference type="SAM" id="Phobius"/>
    </source>
</evidence>
<accession>A0A917ATJ1</accession>
<organism evidence="2 3">
    <name type="scientific">Nesterenkonia cremea</name>
    <dbReference type="NCBI Taxonomy" id="1882340"/>
    <lineage>
        <taxon>Bacteria</taxon>
        <taxon>Bacillati</taxon>
        <taxon>Actinomycetota</taxon>
        <taxon>Actinomycetes</taxon>
        <taxon>Micrococcales</taxon>
        <taxon>Micrococcaceae</taxon>
        <taxon>Nesterenkonia</taxon>
    </lineage>
</organism>
<protein>
    <submittedName>
        <fullName evidence="2">Uncharacterized protein</fullName>
    </submittedName>
</protein>
<feature type="transmembrane region" description="Helical" evidence="1">
    <location>
        <begin position="85"/>
        <end position="107"/>
    </location>
</feature>
<reference evidence="2" key="2">
    <citation type="submission" date="2020-09" db="EMBL/GenBank/DDBJ databases">
        <authorList>
            <person name="Sun Q."/>
            <person name="Zhou Y."/>
        </authorList>
    </citation>
    <scope>NUCLEOTIDE SEQUENCE</scope>
    <source>
        <strain evidence="2">CGMCC 1.15388</strain>
    </source>
</reference>
<name>A0A917ATJ1_9MICC</name>
<comment type="caution">
    <text evidence="2">The sequence shown here is derived from an EMBL/GenBank/DDBJ whole genome shotgun (WGS) entry which is preliminary data.</text>
</comment>
<dbReference type="EMBL" id="BMIS01000007">
    <property type="protein sequence ID" value="GGE71904.1"/>
    <property type="molecule type" value="Genomic_DNA"/>
</dbReference>
<sequence>MLIGAAMFELADSARITAGAVLLSATTVASGGWFLTRVVGGKVETTEFQKSFYRAGHAHAGVLIILGLICLMLTEQTSWTGWAEWLSRVGVLMAAILMPAGFFLSALGTGRTQPNGWVSLLWIGAAFLIAGLVTCGLGLIIG</sequence>
<keyword evidence="1" id="KW-0812">Transmembrane</keyword>
<keyword evidence="1" id="KW-1133">Transmembrane helix</keyword>
<feature type="transmembrane region" description="Helical" evidence="1">
    <location>
        <begin position="55"/>
        <end position="73"/>
    </location>
</feature>
<keyword evidence="3" id="KW-1185">Reference proteome</keyword>
<gene>
    <name evidence="2" type="ORF">GCM10011401_18640</name>
</gene>
<reference evidence="2" key="1">
    <citation type="journal article" date="2014" name="Int. J. Syst. Evol. Microbiol.">
        <title>Complete genome sequence of Corynebacterium casei LMG S-19264T (=DSM 44701T), isolated from a smear-ripened cheese.</title>
        <authorList>
            <consortium name="US DOE Joint Genome Institute (JGI-PGF)"/>
            <person name="Walter F."/>
            <person name="Albersmeier A."/>
            <person name="Kalinowski J."/>
            <person name="Ruckert C."/>
        </authorList>
    </citation>
    <scope>NUCLEOTIDE SEQUENCE</scope>
    <source>
        <strain evidence="2">CGMCC 1.15388</strain>
    </source>
</reference>
<dbReference type="AlphaFoldDB" id="A0A917ATJ1"/>
<proteinExistence type="predicted"/>
<dbReference type="Proteomes" id="UP000633136">
    <property type="component" value="Unassembled WGS sequence"/>
</dbReference>